<organism evidence="1 2">
    <name type="scientific">Rhabditophanes sp. KR3021</name>
    <dbReference type="NCBI Taxonomy" id="114890"/>
    <lineage>
        <taxon>Eukaryota</taxon>
        <taxon>Metazoa</taxon>
        <taxon>Ecdysozoa</taxon>
        <taxon>Nematoda</taxon>
        <taxon>Chromadorea</taxon>
        <taxon>Rhabditida</taxon>
        <taxon>Tylenchina</taxon>
        <taxon>Panagrolaimomorpha</taxon>
        <taxon>Strongyloidoidea</taxon>
        <taxon>Alloionematidae</taxon>
        <taxon>Rhabditophanes</taxon>
    </lineage>
</organism>
<reference evidence="2" key="1">
    <citation type="submission" date="2016-11" db="UniProtKB">
        <authorList>
            <consortium name="WormBaseParasite"/>
        </authorList>
    </citation>
    <scope>IDENTIFICATION</scope>
    <source>
        <strain evidence="2">KR3021</strain>
    </source>
</reference>
<evidence type="ECO:0000313" key="1">
    <source>
        <dbReference type="Proteomes" id="UP000095286"/>
    </source>
</evidence>
<proteinExistence type="predicted"/>
<evidence type="ECO:0000313" key="2">
    <source>
        <dbReference type="WBParaSite" id="RSKR_0000620200.1"/>
    </source>
</evidence>
<dbReference type="WBParaSite" id="RSKR_0000620200.1">
    <property type="protein sequence ID" value="RSKR_0000620200.1"/>
    <property type="gene ID" value="RSKR_0000620200"/>
</dbReference>
<dbReference type="Proteomes" id="UP000095286">
    <property type="component" value="Unplaced"/>
</dbReference>
<name>A0AC35TZU9_9BILA</name>
<protein>
    <submittedName>
        <fullName evidence="2">P-type Cu(+) transporter</fullName>
    </submittedName>
</protein>
<sequence>MTSNMEASILMEQGKDNSKESILLADSCHKCLISIEGMTCISCVRNIEALVGPKPGILDITVSLANKTGLVIFDPLLWDGEKISEVIDNMGFDAKLISTEIVAQSPTKRLIQLEKDEHQNNNENTALLSDSYQKCAISIGNMTCSSCVAFIEKKLKNVKGIHAIVVSLMFSKADVVFDCDIISPEEISKAVIGLGYSSVVLDAHCSSLSKLNVMVGGINSEQCVNRIESHILSLKGIESCTVNAITGIAHVEFTSSLIGARTILQLIESLGFTAQLATHEDRLKRIDHSEDIKKWRQSLIISLVFGIPVVLVMIYFHWYMHTHMHPENQTHVFVPALSLDNFILLLLATPVQLVGGKYFYIQSWKALKHRTTNMDVLIVLATSIAYGYSLIIITIALLFQWPSSPMTFFDVPPMLMVFISLGRYLEYKAKGKTSEALTKLMSLQAKVAVILERNEQGQNTSETTIDVELIQRGDIIKVLPGEKIPVDGIVIEGSSSADESFITGESMPVVKSVGSPVIGGSINHGGMIIIKATHVGQDSTLAQIVLLVEEAQTSKAPIQQLTDKIAGVFVPGVVLLSSVTFFCWFYIGISQETPVLRTEFIIRQALEYAITVLSIACPCALGLATPTALLVATGVGATNGILIKGGEPLESAHRAKTVVFDKTGTITHGAPKVAKITGFFKLNNLSVDKFCCLIGAAESNSEHPIGAAITNFSKEILNNPQWPQSSNFRTSTGNGIQCIVSSDENIVDLQAKPLDNEEIGSSMVFSNHALFTQYFPDGDAVKVPSLSKFSITIGNERWMESNGIKITESVKMVLKNERKTGAIVIVVAIESVVCGVITISDKIKDEAAIVVSTLQNMGIRVVLLTGDNRQTAERTASAVGIREIFAEVLPNEKKNKILELKKSYGSVIMVGDGVNDSPALAAADVGVAIASGSDVAIESAGIILVKNNLVDLVGAIRLSKKTTRRIYMNILFATIYNFVGIPIAAGLLRPIGISIQPWMAAAAMALSSVSVVTSSLFLKRFIKPTFESLELEQRSKSRRKIYIADSDSVKSKYYGKENIKMTGMSAMDTEHSVKAELLSQEV</sequence>
<accession>A0AC35TZU9</accession>